<dbReference type="GO" id="GO:0033744">
    <property type="term" value="F:L-methionine:thioredoxin-disulfide S-oxidoreductase activity"/>
    <property type="evidence" value="ECO:0007669"/>
    <property type="project" value="RHEA"/>
</dbReference>
<feature type="domain" description="Peptide methionine sulphoxide reductase MsrA" evidence="6">
    <location>
        <begin position="76"/>
        <end position="228"/>
    </location>
</feature>
<protein>
    <recommendedName>
        <fullName evidence="4">Peptide methionine sulfoxide reductase MsrA</fullName>
        <shortName evidence="4">Protein-methionine-S-oxide reductase</shortName>
        <ecNumber evidence="4">1.8.4.11</ecNumber>
    </recommendedName>
    <alternativeName>
        <fullName evidence="4">Peptide-methionine (S)-S-oxide reductase</fullName>
        <shortName evidence="4">Peptide Met(O) reductase</shortName>
    </alternativeName>
</protein>
<organism evidence="7 8">
    <name type="scientific">Rhodopirellula sallentina SM41</name>
    <dbReference type="NCBI Taxonomy" id="1263870"/>
    <lineage>
        <taxon>Bacteria</taxon>
        <taxon>Pseudomonadati</taxon>
        <taxon>Planctomycetota</taxon>
        <taxon>Planctomycetia</taxon>
        <taxon>Pirellulales</taxon>
        <taxon>Pirellulaceae</taxon>
        <taxon>Rhodopirellula</taxon>
    </lineage>
</organism>
<dbReference type="NCBIfam" id="TIGR00401">
    <property type="entry name" value="msrA"/>
    <property type="match status" value="1"/>
</dbReference>
<evidence type="ECO:0000256" key="2">
    <source>
        <dbReference type="ARBA" id="ARBA00047806"/>
    </source>
</evidence>
<evidence type="ECO:0000256" key="1">
    <source>
        <dbReference type="ARBA" id="ARBA00023002"/>
    </source>
</evidence>
<dbReference type="Pfam" id="PF01625">
    <property type="entry name" value="PMSR"/>
    <property type="match status" value="1"/>
</dbReference>
<dbReference type="AlphaFoldDB" id="M5UF41"/>
<feature type="transmembrane region" description="Helical" evidence="5">
    <location>
        <begin position="34"/>
        <end position="52"/>
    </location>
</feature>
<evidence type="ECO:0000256" key="3">
    <source>
        <dbReference type="ARBA" id="ARBA00048782"/>
    </source>
</evidence>
<evidence type="ECO:0000259" key="6">
    <source>
        <dbReference type="Pfam" id="PF01625"/>
    </source>
</evidence>
<evidence type="ECO:0000256" key="5">
    <source>
        <dbReference type="SAM" id="Phobius"/>
    </source>
</evidence>
<dbReference type="Proteomes" id="UP000011885">
    <property type="component" value="Unassembled WGS sequence"/>
</dbReference>
<sequence length="251" mass="28212">MSPSTRFRRSTSNRSGYPVSVAISATSDNAQSRMGNWFVMLIALTTLFVIFGCVRAETPVDSTGAAADESSEESVAILAGGCFWCTEAVFERMEGVTDVVSGYIGGKNANPTYRQVCTGMTGHAEAVQVFYDPSKTSFAEILKVFFKTHDPTTLNRQGVDTGTQYRSSVFYLDEEQKRIAADYIKELDTHGDFRNPIVTKLEKATEFYPAEEYHQDYFRRNPNAAYCQRVVVDKVRKFNRNFGDKIKEELK</sequence>
<comment type="catalytic activity">
    <reaction evidence="3 4">
        <text>[thioredoxin]-disulfide + L-methionine + H2O = L-methionine (S)-S-oxide + [thioredoxin]-dithiol</text>
        <dbReference type="Rhea" id="RHEA:19993"/>
        <dbReference type="Rhea" id="RHEA-COMP:10698"/>
        <dbReference type="Rhea" id="RHEA-COMP:10700"/>
        <dbReference type="ChEBI" id="CHEBI:15377"/>
        <dbReference type="ChEBI" id="CHEBI:29950"/>
        <dbReference type="ChEBI" id="CHEBI:50058"/>
        <dbReference type="ChEBI" id="CHEBI:57844"/>
        <dbReference type="ChEBI" id="CHEBI:58772"/>
        <dbReference type="EC" id="1.8.4.11"/>
    </reaction>
</comment>
<comment type="caution">
    <text evidence="7">The sequence shown here is derived from an EMBL/GenBank/DDBJ whole genome shotgun (WGS) entry which is preliminary data.</text>
</comment>
<dbReference type="PANTHER" id="PTHR43774:SF1">
    <property type="entry name" value="PEPTIDE METHIONINE SULFOXIDE REDUCTASE MSRA 2"/>
    <property type="match status" value="1"/>
</dbReference>
<proteinExistence type="inferred from homology"/>
<accession>M5UF41</accession>
<dbReference type="EC" id="1.8.4.11" evidence="4"/>
<keyword evidence="5" id="KW-0472">Membrane</keyword>
<keyword evidence="8" id="KW-1185">Reference proteome</keyword>
<evidence type="ECO:0000313" key="7">
    <source>
        <dbReference type="EMBL" id="EMI54608.1"/>
    </source>
</evidence>
<comment type="catalytic activity">
    <reaction evidence="2 4">
        <text>L-methionyl-[protein] + [thioredoxin]-disulfide + H2O = L-methionyl-(S)-S-oxide-[protein] + [thioredoxin]-dithiol</text>
        <dbReference type="Rhea" id="RHEA:14217"/>
        <dbReference type="Rhea" id="RHEA-COMP:10698"/>
        <dbReference type="Rhea" id="RHEA-COMP:10700"/>
        <dbReference type="Rhea" id="RHEA-COMP:12313"/>
        <dbReference type="Rhea" id="RHEA-COMP:12315"/>
        <dbReference type="ChEBI" id="CHEBI:15377"/>
        <dbReference type="ChEBI" id="CHEBI:16044"/>
        <dbReference type="ChEBI" id="CHEBI:29950"/>
        <dbReference type="ChEBI" id="CHEBI:44120"/>
        <dbReference type="ChEBI" id="CHEBI:50058"/>
        <dbReference type="EC" id="1.8.4.11"/>
    </reaction>
</comment>
<keyword evidence="1 4" id="KW-0560">Oxidoreductase</keyword>
<dbReference type="PANTHER" id="PTHR43774">
    <property type="entry name" value="PEPTIDE METHIONINE SULFOXIDE REDUCTASE"/>
    <property type="match status" value="1"/>
</dbReference>
<name>M5UF41_9BACT</name>
<reference evidence="7 8" key="1">
    <citation type="journal article" date="2013" name="Mar. Genomics">
        <title>Expression of sulfatases in Rhodopirellula baltica and the diversity of sulfatases in the genus Rhodopirellula.</title>
        <authorList>
            <person name="Wegner C.E."/>
            <person name="Richter-Heitmann T."/>
            <person name="Klindworth A."/>
            <person name="Klockow C."/>
            <person name="Richter M."/>
            <person name="Achstetter T."/>
            <person name="Glockner F.O."/>
            <person name="Harder J."/>
        </authorList>
    </citation>
    <scope>NUCLEOTIDE SEQUENCE [LARGE SCALE GENOMIC DNA]</scope>
    <source>
        <strain evidence="7 8">SM41</strain>
    </source>
</reference>
<dbReference type="EMBL" id="ANOH01000273">
    <property type="protein sequence ID" value="EMI54608.1"/>
    <property type="molecule type" value="Genomic_DNA"/>
</dbReference>
<dbReference type="InterPro" id="IPR002569">
    <property type="entry name" value="Met_Sox_Rdtase_MsrA_dom"/>
</dbReference>
<dbReference type="PATRIC" id="fig|1263870.3.peg.4208"/>
<comment type="function">
    <text evidence="4">Has an important function as a repair enzyme for proteins that have been inactivated by oxidation. Catalyzes the reversible oxidation-reduction of methionine sulfoxide in proteins to methionine.</text>
</comment>
<feature type="active site" evidence="4">
    <location>
        <position position="82"/>
    </location>
</feature>
<dbReference type="Gene3D" id="3.30.1060.10">
    <property type="entry name" value="Peptide methionine sulphoxide reductase MsrA"/>
    <property type="match status" value="1"/>
</dbReference>
<keyword evidence="5" id="KW-0812">Transmembrane</keyword>
<dbReference type="HAMAP" id="MF_01401">
    <property type="entry name" value="MsrA"/>
    <property type="match status" value="1"/>
</dbReference>
<evidence type="ECO:0000256" key="4">
    <source>
        <dbReference type="HAMAP-Rule" id="MF_01401"/>
    </source>
</evidence>
<dbReference type="GO" id="GO:0008113">
    <property type="term" value="F:peptide-methionine (S)-S-oxide reductase activity"/>
    <property type="evidence" value="ECO:0007669"/>
    <property type="project" value="UniProtKB-UniRule"/>
</dbReference>
<comment type="similarity">
    <text evidence="4">Belongs to the MsrA Met sulfoxide reductase family.</text>
</comment>
<keyword evidence="5" id="KW-1133">Transmembrane helix</keyword>
<dbReference type="SUPFAM" id="SSF55068">
    <property type="entry name" value="Peptide methionine sulfoxide reductase"/>
    <property type="match status" value="1"/>
</dbReference>
<evidence type="ECO:0000313" key="8">
    <source>
        <dbReference type="Proteomes" id="UP000011885"/>
    </source>
</evidence>
<dbReference type="InterPro" id="IPR036509">
    <property type="entry name" value="Met_Sox_Rdtase_MsrA_sf"/>
</dbReference>
<gene>
    <name evidence="4" type="primary">msrA</name>
    <name evidence="7" type="ORF">RSSM_03974</name>
</gene>